<proteinExistence type="predicted"/>
<comment type="caution">
    <text evidence="1">The sequence shown here is derived from an EMBL/GenBank/DDBJ whole genome shotgun (WGS) entry which is preliminary data.</text>
</comment>
<sequence>MAALKTMFVLVLMAIILASAFAARVGPCDQNRLAAFIAHDQAQLQSLMDKFARACDLFSMSINAKKTVVLAQGCPQPPTILLGDAPLEVVSRFCYLGSQVSSNLSLDAEIDSRIGKAATTFGRLCARAWENKHLTNNTGLTIKKIFEETQSARSPRTKSLDAKRYKIIFGSETTLQLQPKMAALKTIFVLVLMAIVLASAVAVHVPPCDQVCARSIPERHECCRAHGHRGYDNCHESKPVMTHI</sequence>
<dbReference type="EMBL" id="CM046130">
    <property type="protein sequence ID" value="KAI8431458.1"/>
    <property type="molecule type" value="Genomic_DNA"/>
</dbReference>
<evidence type="ECO:0000313" key="2">
    <source>
        <dbReference type="Proteomes" id="UP001064048"/>
    </source>
</evidence>
<keyword evidence="2" id="KW-1185">Reference proteome</keyword>
<dbReference type="Proteomes" id="UP001064048">
    <property type="component" value="Chromosome 30"/>
</dbReference>
<evidence type="ECO:0000313" key="1">
    <source>
        <dbReference type="EMBL" id="KAI8431458.1"/>
    </source>
</evidence>
<organism evidence="1 2">
    <name type="scientific">Choristoneura fumiferana</name>
    <name type="common">Spruce budworm moth</name>
    <name type="synonym">Archips fumiferana</name>
    <dbReference type="NCBI Taxonomy" id="7141"/>
    <lineage>
        <taxon>Eukaryota</taxon>
        <taxon>Metazoa</taxon>
        <taxon>Ecdysozoa</taxon>
        <taxon>Arthropoda</taxon>
        <taxon>Hexapoda</taxon>
        <taxon>Insecta</taxon>
        <taxon>Pterygota</taxon>
        <taxon>Neoptera</taxon>
        <taxon>Endopterygota</taxon>
        <taxon>Lepidoptera</taxon>
        <taxon>Glossata</taxon>
        <taxon>Ditrysia</taxon>
        <taxon>Tortricoidea</taxon>
        <taxon>Tortricidae</taxon>
        <taxon>Tortricinae</taxon>
        <taxon>Choristoneura</taxon>
    </lineage>
</organism>
<protein>
    <submittedName>
        <fullName evidence="1">Uncharacterized protein</fullName>
    </submittedName>
</protein>
<name>A0ACC0K4Y2_CHOFU</name>
<gene>
    <name evidence="1" type="ORF">MSG28_015977</name>
</gene>
<accession>A0ACC0K4Y2</accession>
<reference evidence="1 2" key="1">
    <citation type="journal article" date="2022" name="Genome Biol. Evol.">
        <title>The Spruce Budworm Genome: Reconstructing the Evolutionary History of Antifreeze Proteins.</title>
        <authorList>
            <person name="Beliveau C."/>
            <person name="Gagne P."/>
            <person name="Picq S."/>
            <person name="Vernygora O."/>
            <person name="Keeling C.I."/>
            <person name="Pinkney K."/>
            <person name="Doucet D."/>
            <person name="Wen F."/>
            <person name="Johnston J.S."/>
            <person name="Maaroufi H."/>
            <person name="Boyle B."/>
            <person name="Laroche J."/>
            <person name="Dewar K."/>
            <person name="Juretic N."/>
            <person name="Blackburn G."/>
            <person name="Nisole A."/>
            <person name="Brunet B."/>
            <person name="Brandao M."/>
            <person name="Lumley L."/>
            <person name="Duan J."/>
            <person name="Quan G."/>
            <person name="Lucarotti C.J."/>
            <person name="Roe A.D."/>
            <person name="Sperling F.A.H."/>
            <person name="Levesque R.C."/>
            <person name="Cusson M."/>
        </authorList>
    </citation>
    <scope>NUCLEOTIDE SEQUENCE [LARGE SCALE GENOMIC DNA]</scope>
    <source>
        <strain evidence="1">Glfc:IPQL:Cfum</strain>
    </source>
</reference>